<dbReference type="AlphaFoldDB" id="A0A9X1VYH5"/>
<comment type="caution">
    <text evidence="1">The sequence shown here is derived from an EMBL/GenBank/DDBJ whole genome shotgun (WGS) entry which is preliminary data.</text>
</comment>
<dbReference type="Proteomes" id="UP001139447">
    <property type="component" value="Unassembled WGS sequence"/>
</dbReference>
<sequence length="224" mass="24849">MYLSKRLYSPLAAVDDDHWQRLLASHAFWKNPGVSLDEDHRDIAFHILMEEGALGLSNKKLDAAFEFDAVPIPAPAFEDPALCAAVQHWSDMHAGNYGPGVTTKMGFYVIRAGGTLGFHVDGPVFLRGARADLSSEGIQRGLMEVQASHRTILPLQFNVEDRFMLCGYKAPLKRGELFEFSNVLPHAYFNRGAEHAVLLVTTYLEEELLPQEVTYSSVESGLVA</sequence>
<evidence type="ECO:0000313" key="2">
    <source>
        <dbReference type="Proteomes" id="UP001139447"/>
    </source>
</evidence>
<accession>A0A9X1VYH5</accession>
<dbReference type="Gene3D" id="2.60.120.330">
    <property type="entry name" value="B-lactam Antibiotic, Isopenicillin N Synthase, Chain"/>
    <property type="match status" value="1"/>
</dbReference>
<name>A0A9X1VYH5_9BURK</name>
<reference evidence="1" key="1">
    <citation type="submission" date="2022-03" db="EMBL/GenBank/DDBJ databases">
        <authorList>
            <person name="Woo C.Y."/>
        </authorList>
    </citation>
    <scope>NUCLEOTIDE SEQUENCE</scope>
    <source>
        <strain evidence="1">CYS-02</strain>
    </source>
</reference>
<keyword evidence="2" id="KW-1185">Reference proteome</keyword>
<dbReference type="EMBL" id="JALGBI010000001">
    <property type="protein sequence ID" value="MCJ0764504.1"/>
    <property type="molecule type" value="Genomic_DNA"/>
</dbReference>
<organism evidence="1 2">
    <name type="scientific">Variovorax terrae</name>
    <dbReference type="NCBI Taxonomy" id="2923278"/>
    <lineage>
        <taxon>Bacteria</taxon>
        <taxon>Pseudomonadati</taxon>
        <taxon>Pseudomonadota</taxon>
        <taxon>Betaproteobacteria</taxon>
        <taxon>Burkholderiales</taxon>
        <taxon>Comamonadaceae</taxon>
        <taxon>Variovorax</taxon>
    </lineage>
</organism>
<protein>
    <recommendedName>
        <fullName evidence="3">Aspartyl/asparaginy/proline hydroxylase domain-containing protein</fullName>
    </recommendedName>
</protein>
<proteinExistence type="predicted"/>
<evidence type="ECO:0008006" key="3">
    <source>
        <dbReference type="Google" id="ProtNLM"/>
    </source>
</evidence>
<dbReference type="InterPro" id="IPR027443">
    <property type="entry name" value="IPNS-like_sf"/>
</dbReference>
<gene>
    <name evidence="1" type="ORF">MMF98_14900</name>
</gene>
<evidence type="ECO:0000313" key="1">
    <source>
        <dbReference type="EMBL" id="MCJ0764504.1"/>
    </source>
</evidence>
<dbReference type="RefSeq" id="WP_243307160.1">
    <property type="nucleotide sequence ID" value="NZ_JALGBI010000001.1"/>
</dbReference>